<evidence type="ECO:0000259" key="2">
    <source>
        <dbReference type="Pfam" id="PF08718"/>
    </source>
</evidence>
<dbReference type="Pfam" id="PF08718">
    <property type="entry name" value="GLTP"/>
    <property type="match status" value="1"/>
</dbReference>
<sequence length="212" mass="24502">MNDCEKKTLFSLYAQFEEVNNGMIGTIQYLEASKGIVKFVEQLGTLFKPVRSDINGNIEKLTSIYNSNPNKYKTLNSIVEVESKSIADGEFKIGTDALLWLTRALQYIHLFLTYFYEDYSKQVKNEDLSVHFKKAYEETLKMHHNWFVQQIFYLCLNAAPDRTSLIKLISIDDNEDAVDEAMVFKEIEKNNQLLNANITAVRSLFQSFSVCF</sequence>
<name>A0A443SE37_9ACAR</name>
<keyword evidence="1" id="KW-0813">Transport</keyword>
<evidence type="ECO:0000256" key="1">
    <source>
        <dbReference type="ARBA" id="ARBA00022448"/>
    </source>
</evidence>
<dbReference type="Gene3D" id="1.10.3520.10">
    <property type="entry name" value="Glycolipid transfer protein"/>
    <property type="match status" value="1"/>
</dbReference>
<accession>A0A443SE37</accession>
<dbReference type="PANTHER" id="PTHR10219:SF25">
    <property type="entry name" value="PLECKSTRIN HOMOLOGY DOMAIN-CONTAINING FAMILY A MEMBER 8"/>
    <property type="match status" value="1"/>
</dbReference>
<dbReference type="VEuPathDB" id="VectorBase:LDEU006256"/>
<keyword evidence="4" id="KW-1185">Reference proteome</keyword>
<evidence type="ECO:0000313" key="3">
    <source>
        <dbReference type="EMBL" id="RWS25784.1"/>
    </source>
</evidence>
<dbReference type="Proteomes" id="UP000288716">
    <property type="component" value="Unassembled WGS sequence"/>
</dbReference>
<gene>
    <name evidence="3" type="ORF">B4U80_06536</name>
</gene>
<dbReference type="STRING" id="299467.A0A443SE37"/>
<dbReference type="GO" id="GO:0005829">
    <property type="term" value="C:cytosol"/>
    <property type="evidence" value="ECO:0007669"/>
    <property type="project" value="TreeGrafter"/>
</dbReference>
<dbReference type="GO" id="GO:1902388">
    <property type="term" value="F:ceramide 1-phosphate transfer activity"/>
    <property type="evidence" value="ECO:0007669"/>
    <property type="project" value="TreeGrafter"/>
</dbReference>
<proteinExistence type="predicted"/>
<dbReference type="FunFam" id="1.10.3520.10:FF:000001">
    <property type="entry name" value="Pleckstrin domain-containing family A member 8"/>
    <property type="match status" value="1"/>
</dbReference>
<dbReference type="OrthoDB" id="205255at2759"/>
<evidence type="ECO:0000313" key="4">
    <source>
        <dbReference type="Proteomes" id="UP000288716"/>
    </source>
</evidence>
<feature type="domain" description="Glycolipid transfer protein" evidence="2">
    <location>
        <begin position="26"/>
        <end position="169"/>
    </location>
</feature>
<dbReference type="SUPFAM" id="SSF110004">
    <property type="entry name" value="Glycolipid transfer protein, GLTP"/>
    <property type="match status" value="1"/>
</dbReference>
<dbReference type="EMBL" id="NCKV01003384">
    <property type="protein sequence ID" value="RWS25784.1"/>
    <property type="molecule type" value="Genomic_DNA"/>
</dbReference>
<dbReference type="AlphaFoldDB" id="A0A443SE37"/>
<dbReference type="InterPro" id="IPR014830">
    <property type="entry name" value="Glycolipid_transfer_prot_dom"/>
</dbReference>
<comment type="caution">
    <text evidence="3">The sequence shown here is derived from an EMBL/GenBank/DDBJ whole genome shotgun (WGS) entry which is preliminary data.</text>
</comment>
<organism evidence="3 4">
    <name type="scientific">Leptotrombidium deliense</name>
    <dbReference type="NCBI Taxonomy" id="299467"/>
    <lineage>
        <taxon>Eukaryota</taxon>
        <taxon>Metazoa</taxon>
        <taxon>Ecdysozoa</taxon>
        <taxon>Arthropoda</taxon>
        <taxon>Chelicerata</taxon>
        <taxon>Arachnida</taxon>
        <taxon>Acari</taxon>
        <taxon>Acariformes</taxon>
        <taxon>Trombidiformes</taxon>
        <taxon>Prostigmata</taxon>
        <taxon>Anystina</taxon>
        <taxon>Parasitengona</taxon>
        <taxon>Trombiculoidea</taxon>
        <taxon>Trombiculidae</taxon>
        <taxon>Leptotrombidium</taxon>
    </lineage>
</organism>
<dbReference type="InterPro" id="IPR036497">
    <property type="entry name" value="GLTP_sf"/>
</dbReference>
<reference evidence="3 4" key="1">
    <citation type="journal article" date="2018" name="Gigascience">
        <title>Genomes of trombidid mites reveal novel predicted allergens and laterally-transferred genes associated with secondary metabolism.</title>
        <authorList>
            <person name="Dong X."/>
            <person name="Chaisiri K."/>
            <person name="Xia D."/>
            <person name="Armstrong S.D."/>
            <person name="Fang Y."/>
            <person name="Donnelly M.J."/>
            <person name="Kadowaki T."/>
            <person name="McGarry J.W."/>
            <person name="Darby A.C."/>
            <person name="Makepeace B.L."/>
        </authorList>
    </citation>
    <scope>NUCLEOTIDE SEQUENCE [LARGE SCALE GENOMIC DNA]</scope>
    <source>
        <strain evidence="3">UoL-UT</strain>
    </source>
</reference>
<dbReference type="GO" id="GO:0016020">
    <property type="term" value="C:membrane"/>
    <property type="evidence" value="ECO:0007669"/>
    <property type="project" value="TreeGrafter"/>
</dbReference>
<dbReference type="GO" id="GO:1902387">
    <property type="term" value="F:ceramide 1-phosphate binding"/>
    <property type="evidence" value="ECO:0007669"/>
    <property type="project" value="TreeGrafter"/>
</dbReference>
<dbReference type="PANTHER" id="PTHR10219">
    <property type="entry name" value="GLYCOLIPID TRANSFER PROTEIN-RELATED"/>
    <property type="match status" value="1"/>
</dbReference>
<protein>
    <submittedName>
        <fullName evidence="3">Glycolipid transfer protein-like protein</fullName>
    </submittedName>
</protein>